<name>A0ABR1RYL6_9PEZI</name>
<evidence type="ECO:0000256" key="8">
    <source>
        <dbReference type="ARBA" id="ARBA00022840"/>
    </source>
</evidence>
<dbReference type="EMBL" id="JAQQWI010000009">
    <property type="protein sequence ID" value="KAK8023025.1"/>
    <property type="molecule type" value="Genomic_DNA"/>
</dbReference>
<dbReference type="PIRSF" id="PIRSF000538">
    <property type="entry name" value="GlpK"/>
    <property type="match status" value="1"/>
</dbReference>
<dbReference type="PROSITE" id="PS00445">
    <property type="entry name" value="FGGY_KINASES_2"/>
    <property type="match status" value="1"/>
</dbReference>
<dbReference type="CDD" id="cd07792">
    <property type="entry name" value="ASKHA_NBD_FGGY_GK1-3-like"/>
    <property type="match status" value="1"/>
</dbReference>
<evidence type="ECO:0000256" key="6">
    <source>
        <dbReference type="ARBA" id="ARBA00022777"/>
    </source>
</evidence>
<dbReference type="Pfam" id="PF00370">
    <property type="entry name" value="FGGY_N"/>
    <property type="match status" value="1"/>
</dbReference>
<evidence type="ECO:0000256" key="1">
    <source>
        <dbReference type="ARBA" id="ARBA00005190"/>
    </source>
</evidence>
<proteinExistence type="inferred from homology"/>
<evidence type="ECO:0000313" key="14">
    <source>
        <dbReference type="EMBL" id="KAK8023025.1"/>
    </source>
</evidence>
<keyword evidence="15" id="KW-1185">Reference proteome</keyword>
<evidence type="ECO:0000313" key="15">
    <source>
        <dbReference type="Proteomes" id="UP001396898"/>
    </source>
</evidence>
<evidence type="ECO:0000256" key="11">
    <source>
        <dbReference type="SAM" id="MobiDB-lite"/>
    </source>
</evidence>
<feature type="compositionally biased region" description="Polar residues" evidence="11">
    <location>
        <begin position="8"/>
        <end position="21"/>
    </location>
</feature>
<keyword evidence="5" id="KW-0547">Nucleotide-binding</keyword>
<dbReference type="PROSITE" id="PS00933">
    <property type="entry name" value="FGGY_KINASES_1"/>
    <property type="match status" value="1"/>
</dbReference>
<evidence type="ECO:0000256" key="10">
    <source>
        <dbReference type="RuleBase" id="RU003733"/>
    </source>
</evidence>
<dbReference type="PANTHER" id="PTHR10196">
    <property type="entry name" value="SUGAR KINASE"/>
    <property type="match status" value="1"/>
</dbReference>
<dbReference type="InterPro" id="IPR018484">
    <property type="entry name" value="FGGY_N"/>
</dbReference>
<dbReference type="InterPro" id="IPR005999">
    <property type="entry name" value="Glycerol_kin"/>
</dbReference>
<keyword evidence="4 10" id="KW-0808">Transferase</keyword>
<dbReference type="Gene3D" id="3.30.420.40">
    <property type="match status" value="2"/>
</dbReference>
<comment type="pathway">
    <text evidence="1">Polyol metabolism; glycerol degradation via glycerol kinase pathway; sn-glycerol 3-phosphate from glycerol: step 1/1.</text>
</comment>
<dbReference type="Proteomes" id="UP001396898">
    <property type="component" value="Unassembled WGS sequence"/>
</dbReference>
<keyword evidence="8" id="KW-0067">ATP-binding</keyword>
<evidence type="ECO:0000256" key="3">
    <source>
        <dbReference type="ARBA" id="ARBA00012099"/>
    </source>
</evidence>
<dbReference type="PANTHER" id="PTHR10196:SF69">
    <property type="entry name" value="GLYCEROL KINASE"/>
    <property type="match status" value="1"/>
</dbReference>
<dbReference type="NCBIfam" id="NF000756">
    <property type="entry name" value="PRK00047.1"/>
    <property type="match status" value="1"/>
</dbReference>
<dbReference type="InterPro" id="IPR043129">
    <property type="entry name" value="ATPase_NBD"/>
</dbReference>
<evidence type="ECO:0000256" key="9">
    <source>
        <dbReference type="ARBA" id="ARBA00043149"/>
    </source>
</evidence>
<evidence type="ECO:0000256" key="4">
    <source>
        <dbReference type="ARBA" id="ARBA00022679"/>
    </source>
</evidence>
<keyword evidence="6 10" id="KW-0418">Kinase</keyword>
<sequence length="568" mass="62064">MPGLITEDGTTGAQEPYTNGYESGADTNGNTNGNATANAYANYISSTKEVNHDDWFIGSVDQGTTSSRFIIFNSWADPVAMHQIEFENLYPQSGWHDQSPYELLDTVEECIEKATEKFVALGYNKSQIKAVGITNQRETTVCWDKTTGEPICQAVVWPDTRTKNLVRELKARPGADKLTDICGLPLSTYPSSVKLMWMIKHHGEVGKAYEEGRLAFGTVDSWLVYKLNGGVERNIHVTDTTNASRTMFMNLHTRQYDEELLNFFEIDPSKVAMPKIGTLKGVKIGGCLGDQSSALVGQCGFNAGQAKNTYGTGCFLLYNVGTKPVISKYGLLATVAYDFGEGSEPVYALEGSVAVAGSGVKFLLNNLGFERDSHRITALAESVEDNGGLVFVTAFSGLFAPYWIDDAKGTIFGITQHTQRGHIARATLEATCFQTRAILDAMERDSGHKLHSLAVDGGMSNSDLTMQTQADVSDIHVARPPMRETTALGAAIAAGMAADGCGWDSLEDVAEMMRIKDHVKIFKPVKDKKKVARMYANWERAVQMSRGWVVQEEDDGPELASSIKQSQS</sequence>
<dbReference type="InterPro" id="IPR000577">
    <property type="entry name" value="Carb_kinase_FGGY"/>
</dbReference>
<evidence type="ECO:0000256" key="2">
    <source>
        <dbReference type="ARBA" id="ARBA00009156"/>
    </source>
</evidence>
<gene>
    <name evidence="14" type="ORF">PG991_006906</name>
</gene>
<organism evidence="14 15">
    <name type="scientific">Apiospora marii</name>
    <dbReference type="NCBI Taxonomy" id="335849"/>
    <lineage>
        <taxon>Eukaryota</taxon>
        <taxon>Fungi</taxon>
        <taxon>Dikarya</taxon>
        <taxon>Ascomycota</taxon>
        <taxon>Pezizomycotina</taxon>
        <taxon>Sordariomycetes</taxon>
        <taxon>Xylariomycetidae</taxon>
        <taxon>Amphisphaeriales</taxon>
        <taxon>Apiosporaceae</taxon>
        <taxon>Apiospora</taxon>
    </lineage>
</organism>
<dbReference type="InterPro" id="IPR018485">
    <property type="entry name" value="FGGY_C"/>
</dbReference>
<feature type="domain" description="Carbohydrate kinase FGGY C-terminal" evidence="13">
    <location>
        <begin position="307"/>
        <end position="498"/>
    </location>
</feature>
<dbReference type="SUPFAM" id="SSF53067">
    <property type="entry name" value="Actin-like ATPase domain"/>
    <property type="match status" value="2"/>
</dbReference>
<dbReference type="EC" id="2.7.1.30" evidence="3"/>
<protein>
    <recommendedName>
        <fullName evidence="3">glycerol kinase</fullName>
        <ecNumber evidence="3">2.7.1.30</ecNumber>
    </recommendedName>
    <alternativeName>
        <fullName evidence="9">ATP:glycerol 3-phosphotransferase</fullName>
    </alternativeName>
</protein>
<accession>A0ABR1RYL6</accession>
<feature type="domain" description="Carbohydrate kinase FGGY N-terminal" evidence="12">
    <location>
        <begin position="57"/>
        <end position="276"/>
    </location>
</feature>
<dbReference type="Pfam" id="PF02782">
    <property type="entry name" value="FGGY_C"/>
    <property type="match status" value="1"/>
</dbReference>
<keyword evidence="7" id="KW-0319">Glycerol metabolism</keyword>
<feature type="region of interest" description="Disordered" evidence="11">
    <location>
        <begin position="1"/>
        <end position="30"/>
    </location>
</feature>
<evidence type="ECO:0000256" key="5">
    <source>
        <dbReference type="ARBA" id="ARBA00022741"/>
    </source>
</evidence>
<reference evidence="14 15" key="1">
    <citation type="submission" date="2023-01" db="EMBL/GenBank/DDBJ databases">
        <title>Analysis of 21 Apiospora genomes using comparative genomics revels a genus with tremendous synthesis potential of carbohydrate active enzymes and secondary metabolites.</title>
        <authorList>
            <person name="Sorensen T."/>
        </authorList>
    </citation>
    <scope>NUCLEOTIDE SEQUENCE [LARGE SCALE GENOMIC DNA]</scope>
    <source>
        <strain evidence="14 15">CBS 20057</strain>
    </source>
</reference>
<comment type="similarity">
    <text evidence="2 10">Belongs to the FGGY kinase family.</text>
</comment>
<evidence type="ECO:0000256" key="7">
    <source>
        <dbReference type="ARBA" id="ARBA00022798"/>
    </source>
</evidence>
<evidence type="ECO:0000259" key="12">
    <source>
        <dbReference type="Pfam" id="PF00370"/>
    </source>
</evidence>
<evidence type="ECO:0000259" key="13">
    <source>
        <dbReference type="Pfam" id="PF02782"/>
    </source>
</evidence>
<dbReference type="InterPro" id="IPR018483">
    <property type="entry name" value="Carb_kinase_FGGY_CS"/>
</dbReference>
<dbReference type="GO" id="GO:0016301">
    <property type="term" value="F:kinase activity"/>
    <property type="evidence" value="ECO:0007669"/>
    <property type="project" value="UniProtKB-KW"/>
</dbReference>
<comment type="caution">
    <text evidence="14">The sequence shown here is derived from an EMBL/GenBank/DDBJ whole genome shotgun (WGS) entry which is preliminary data.</text>
</comment>
<dbReference type="NCBIfam" id="TIGR01311">
    <property type="entry name" value="glycerol_kin"/>
    <property type="match status" value="1"/>
</dbReference>
<dbReference type="InterPro" id="IPR042018">
    <property type="entry name" value="GK1-3_metazoan-type"/>
</dbReference>